<keyword evidence="1" id="KW-0646">Protease inhibitor</keyword>
<keyword evidence="3" id="KW-1015">Disulfide bond</keyword>
<feature type="domain" description="BPTI/Kunitz inhibitor" evidence="6">
    <location>
        <begin position="25"/>
        <end position="79"/>
    </location>
</feature>
<organism evidence="7 8">
    <name type="scientific">Necator americanus</name>
    <name type="common">Human hookworm</name>
    <dbReference type="NCBI Taxonomy" id="51031"/>
    <lineage>
        <taxon>Eukaryota</taxon>
        <taxon>Metazoa</taxon>
        <taxon>Ecdysozoa</taxon>
        <taxon>Nematoda</taxon>
        <taxon>Chromadorea</taxon>
        <taxon>Rhabditida</taxon>
        <taxon>Rhabditina</taxon>
        <taxon>Rhabditomorpha</taxon>
        <taxon>Strongyloidea</taxon>
        <taxon>Ancylostomatidae</taxon>
        <taxon>Bunostominae</taxon>
        <taxon>Necator</taxon>
    </lineage>
</organism>
<dbReference type="SMART" id="SM00131">
    <property type="entry name" value="KU"/>
    <property type="match status" value="1"/>
</dbReference>
<keyword evidence="5" id="KW-0732">Signal</keyword>
<dbReference type="PROSITE" id="PS50279">
    <property type="entry name" value="BPTI_KUNITZ_2"/>
    <property type="match status" value="1"/>
</dbReference>
<evidence type="ECO:0000256" key="5">
    <source>
        <dbReference type="SAM" id="SignalP"/>
    </source>
</evidence>
<keyword evidence="8" id="KW-1185">Reference proteome</keyword>
<comment type="caution">
    <text evidence="7">The sequence shown here is derived from an EMBL/GenBank/DDBJ whole genome shotgun (WGS) entry which is preliminary data.</text>
</comment>
<feature type="signal peptide" evidence="5">
    <location>
        <begin position="1"/>
        <end position="18"/>
    </location>
</feature>
<reference evidence="7 8" key="1">
    <citation type="submission" date="2023-08" db="EMBL/GenBank/DDBJ databases">
        <title>A Necator americanus chromosomal reference genome.</title>
        <authorList>
            <person name="Ilik V."/>
            <person name="Petrzelkova K.J."/>
            <person name="Pardy F."/>
            <person name="Fuh T."/>
            <person name="Niatou-Singa F.S."/>
            <person name="Gouil Q."/>
            <person name="Baker L."/>
            <person name="Ritchie M.E."/>
            <person name="Jex A.R."/>
            <person name="Gazzola D."/>
            <person name="Li H."/>
            <person name="Toshio Fujiwara R."/>
            <person name="Zhan B."/>
            <person name="Aroian R.V."/>
            <person name="Pafco B."/>
            <person name="Schwarz E.M."/>
        </authorList>
    </citation>
    <scope>NUCLEOTIDE SEQUENCE [LARGE SCALE GENOMIC DNA]</scope>
    <source>
        <strain evidence="7 8">Aroian</strain>
        <tissue evidence="7">Whole animal</tissue>
    </source>
</reference>
<evidence type="ECO:0000256" key="2">
    <source>
        <dbReference type="ARBA" id="ARBA00022900"/>
    </source>
</evidence>
<feature type="chain" id="PRO_5046498082" description="BPTI/Kunitz inhibitor domain-containing protein" evidence="5">
    <location>
        <begin position="19"/>
        <end position="118"/>
    </location>
</feature>
<evidence type="ECO:0000313" key="8">
    <source>
        <dbReference type="Proteomes" id="UP001303046"/>
    </source>
</evidence>
<dbReference type="Gene3D" id="4.10.410.10">
    <property type="entry name" value="Pancreatic trypsin inhibitor Kunitz domain"/>
    <property type="match status" value="1"/>
</dbReference>
<dbReference type="CDD" id="cd22593">
    <property type="entry name" value="Kunitz_conkunitzin"/>
    <property type="match status" value="1"/>
</dbReference>
<feature type="region of interest" description="Disordered" evidence="4">
    <location>
        <begin position="94"/>
        <end position="118"/>
    </location>
</feature>
<evidence type="ECO:0000256" key="4">
    <source>
        <dbReference type="SAM" id="MobiDB-lite"/>
    </source>
</evidence>
<accession>A0ABR1C9M6</accession>
<gene>
    <name evidence="7" type="primary">Necator_chrII.g5716</name>
    <name evidence="7" type="ORF">RB195_017923</name>
</gene>
<dbReference type="Pfam" id="PF00014">
    <property type="entry name" value="Kunitz_BPTI"/>
    <property type="match status" value="1"/>
</dbReference>
<evidence type="ECO:0000256" key="1">
    <source>
        <dbReference type="ARBA" id="ARBA00022690"/>
    </source>
</evidence>
<dbReference type="EMBL" id="JAVFWL010000002">
    <property type="protein sequence ID" value="KAK6734427.1"/>
    <property type="molecule type" value="Genomic_DNA"/>
</dbReference>
<dbReference type="PANTHER" id="PTHR10083:SF374">
    <property type="entry name" value="BPTI_KUNITZ INHIBITOR DOMAIN-CONTAINING PROTEIN"/>
    <property type="match status" value="1"/>
</dbReference>
<sequence>MRTLQLFATVLSIGYCSLRDLPEKCRNPIAPGFTDTFHARARLMYAYDAAAKKCVEFFYNGKGGNSNRFSFKEQCVATCLKGISEKKDRTFPLTSGAGEDVVSTTASEDSTTEPVVDQ</sequence>
<proteinExistence type="predicted"/>
<dbReference type="InterPro" id="IPR050098">
    <property type="entry name" value="TFPI/VKTCI-like"/>
</dbReference>
<dbReference type="InterPro" id="IPR002223">
    <property type="entry name" value="Kunitz_BPTI"/>
</dbReference>
<dbReference type="Proteomes" id="UP001303046">
    <property type="component" value="Unassembled WGS sequence"/>
</dbReference>
<evidence type="ECO:0000256" key="3">
    <source>
        <dbReference type="ARBA" id="ARBA00023157"/>
    </source>
</evidence>
<keyword evidence="2" id="KW-0722">Serine protease inhibitor</keyword>
<dbReference type="InterPro" id="IPR036880">
    <property type="entry name" value="Kunitz_BPTI_sf"/>
</dbReference>
<dbReference type="PANTHER" id="PTHR10083">
    <property type="entry name" value="KUNITZ-TYPE PROTEASE INHIBITOR-RELATED"/>
    <property type="match status" value="1"/>
</dbReference>
<protein>
    <recommendedName>
        <fullName evidence="6">BPTI/Kunitz inhibitor domain-containing protein</fullName>
    </recommendedName>
</protein>
<evidence type="ECO:0000259" key="6">
    <source>
        <dbReference type="PROSITE" id="PS50279"/>
    </source>
</evidence>
<evidence type="ECO:0000313" key="7">
    <source>
        <dbReference type="EMBL" id="KAK6734427.1"/>
    </source>
</evidence>
<name>A0ABR1C9M6_NECAM</name>
<dbReference type="SUPFAM" id="SSF57362">
    <property type="entry name" value="BPTI-like"/>
    <property type="match status" value="1"/>
</dbReference>
<feature type="compositionally biased region" description="Polar residues" evidence="4">
    <location>
        <begin position="102"/>
        <end position="118"/>
    </location>
</feature>